<sequence length="257" mass="29063">MNNRKVIMQNEIAWDKRVNDGMCWTVPVTSEDIEKARNGVFGIKLTAIKNVPREWFPQKMEGLKILCLACGGGQQAPILAATGANVTVLDISLNQLKQDEFVASREDLNLKTVQGDMCDLSQFNNNSFDMVYCPVSVTYIPDVLPVFKESYRVLKKGGLFLFGTVNPFIYLFNGEKWDKGIFQVTNKLPFNSFDELDEKGIEEFVRDKNAIEYSHTLEALIGGQTKVGFLITDFYEDVDSDKICQYSAKYFATKAIK</sequence>
<dbReference type="AlphaFoldDB" id="A0A0D1BVC0"/>
<protein>
    <submittedName>
        <fullName evidence="2">SAM-dependent methyltransferase</fullName>
    </submittedName>
</protein>
<evidence type="ECO:0000259" key="1">
    <source>
        <dbReference type="Pfam" id="PF08241"/>
    </source>
</evidence>
<dbReference type="InterPro" id="IPR029063">
    <property type="entry name" value="SAM-dependent_MTases_sf"/>
</dbReference>
<keyword evidence="2" id="KW-0808">Transferase</keyword>
<dbReference type="PANTHER" id="PTHR43591:SF110">
    <property type="entry name" value="RHODANESE DOMAIN-CONTAINING PROTEIN"/>
    <property type="match status" value="1"/>
</dbReference>
<evidence type="ECO:0000313" key="2">
    <source>
        <dbReference type="EMBL" id="KIS22741.1"/>
    </source>
</evidence>
<organism evidence="2 3">
    <name type="scientific">Clostridium botulinum B2 450</name>
    <dbReference type="NCBI Taxonomy" id="1379739"/>
    <lineage>
        <taxon>Bacteria</taxon>
        <taxon>Bacillati</taxon>
        <taxon>Bacillota</taxon>
        <taxon>Clostridia</taxon>
        <taxon>Eubacteriales</taxon>
        <taxon>Clostridiaceae</taxon>
        <taxon>Clostridium</taxon>
    </lineage>
</organism>
<dbReference type="InterPro" id="IPR013216">
    <property type="entry name" value="Methyltransf_11"/>
</dbReference>
<dbReference type="PANTHER" id="PTHR43591">
    <property type="entry name" value="METHYLTRANSFERASE"/>
    <property type="match status" value="1"/>
</dbReference>
<dbReference type="Pfam" id="PF08241">
    <property type="entry name" value="Methyltransf_11"/>
    <property type="match status" value="1"/>
</dbReference>
<dbReference type="Proteomes" id="UP000032250">
    <property type="component" value="Unassembled WGS sequence"/>
</dbReference>
<feature type="domain" description="Methyltransferase type 11" evidence="1">
    <location>
        <begin position="66"/>
        <end position="162"/>
    </location>
</feature>
<dbReference type="SUPFAM" id="SSF53335">
    <property type="entry name" value="S-adenosyl-L-methionine-dependent methyltransferases"/>
    <property type="match status" value="1"/>
</dbReference>
<dbReference type="CDD" id="cd02440">
    <property type="entry name" value="AdoMet_MTases"/>
    <property type="match status" value="1"/>
</dbReference>
<dbReference type="Gene3D" id="3.40.50.150">
    <property type="entry name" value="Vaccinia Virus protein VP39"/>
    <property type="match status" value="1"/>
</dbReference>
<dbReference type="GO" id="GO:0008757">
    <property type="term" value="F:S-adenosylmethionine-dependent methyltransferase activity"/>
    <property type="evidence" value="ECO:0007669"/>
    <property type="project" value="InterPro"/>
</dbReference>
<dbReference type="RefSeq" id="WP_003488837.1">
    <property type="nucleotide sequence ID" value="NZ_JXSU01000007.1"/>
</dbReference>
<dbReference type="PATRIC" id="fig|1379739.3.peg.1076"/>
<dbReference type="GO" id="GO:0032259">
    <property type="term" value="P:methylation"/>
    <property type="evidence" value="ECO:0007669"/>
    <property type="project" value="UniProtKB-KW"/>
</dbReference>
<name>A0A0D1BVC0_CLOBO</name>
<dbReference type="OrthoDB" id="9772751at2"/>
<keyword evidence="2" id="KW-0489">Methyltransferase</keyword>
<dbReference type="HOGENOM" id="CLU_088936_0_0_9"/>
<comment type="caution">
    <text evidence="2">The sequence shown here is derived from an EMBL/GenBank/DDBJ whole genome shotgun (WGS) entry which is preliminary data.</text>
</comment>
<evidence type="ECO:0000313" key="3">
    <source>
        <dbReference type="Proteomes" id="UP000032250"/>
    </source>
</evidence>
<reference evidence="2 3" key="1">
    <citation type="submission" date="2014-06" db="EMBL/GenBank/DDBJ databases">
        <title>Genome characterization of distinct group I Clostridium botulinum lineages.</title>
        <authorList>
            <person name="Giordani F."/>
            <person name="Anselmo A."/>
            <person name="Fillo S."/>
            <person name="Palozzi A.M."/>
            <person name="Fortunato A."/>
            <person name="Gentile B."/>
            <person name="Ciammaruconi A."/>
            <person name="Anniballi F."/>
            <person name="De Medici D."/>
            <person name="Lista F."/>
        </authorList>
    </citation>
    <scope>NUCLEOTIDE SEQUENCE [LARGE SCALE GENOMIC DNA]</scope>
    <source>
        <strain evidence="2 3">B2 450</strain>
    </source>
</reference>
<accession>A0A0D1BVC0</accession>
<proteinExistence type="predicted"/>
<dbReference type="EMBL" id="JXSU01000007">
    <property type="protein sequence ID" value="KIS22741.1"/>
    <property type="molecule type" value="Genomic_DNA"/>
</dbReference>
<gene>
    <name evidence="2" type="ORF">N495_03800</name>
</gene>